<dbReference type="Proteomes" id="UP000649617">
    <property type="component" value="Unassembled WGS sequence"/>
</dbReference>
<reference evidence="1" key="1">
    <citation type="submission" date="2021-02" db="EMBL/GenBank/DDBJ databases">
        <authorList>
            <person name="Dougan E. K."/>
            <person name="Rhodes N."/>
            <person name="Thang M."/>
            <person name="Chan C."/>
        </authorList>
    </citation>
    <scope>NUCLEOTIDE SEQUENCE</scope>
</reference>
<name>A0A812WCI3_SYMPI</name>
<dbReference type="EMBL" id="CAJNIZ010044193">
    <property type="protein sequence ID" value="CAE7681292.1"/>
    <property type="molecule type" value="Genomic_DNA"/>
</dbReference>
<gene>
    <name evidence="1" type="ORF">SPIL2461_LOCUS18973</name>
</gene>
<organism evidence="1 2">
    <name type="scientific">Symbiodinium pilosum</name>
    <name type="common">Dinoflagellate</name>
    <dbReference type="NCBI Taxonomy" id="2952"/>
    <lineage>
        <taxon>Eukaryota</taxon>
        <taxon>Sar</taxon>
        <taxon>Alveolata</taxon>
        <taxon>Dinophyceae</taxon>
        <taxon>Suessiales</taxon>
        <taxon>Symbiodiniaceae</taxon>
        <taxon>Symbiodinium</taxon>
    </lineage>
</organism>
<sequence>MYSLTYGISDLTDLQPVYDPQCFGPAFPRYDLEITLGNLTPSTPDNPVHLAWWAPQKSQTAWNPHENLEGCAVYRDMNQAYPNFTEPSFNGGNLVVSGSGNVTIRVQNPATYFVTHWISVPHIHLRLCSNDTFAHTTQDAIIFVKNGAELVAGEGGSSLQILNVKNHTWTDRPGTGEVDDPGIAGVLVWRRGGTTTTLAPGQIQQLIEDTMDRMNLDALEFSPIYQCFENGQLYDHFVADCTNSCGAGAEVSHGQCVRPERFVESSVVGVWQLMATCNEACWKEWKNVSLHDNRLALADLLDIPFQEVSRVSMTFHAATGRRLSTDKLATLQIMVTTKRMGKNDISTLMSTFLNDPAAAAESELLLKGFGF</sequence>
<comment type="caution">
    <text evidence="1">The sequence shown here is derived from an EMBL/GenBank/DDBJ whole genome shotgun (WGS) entry which is preliminary data.</text>
</comment>
<dbReference type="AlphaFoldDB" id="A0A812WCI3"/>
<accession>A0A812WCI3</accession>
<dbReference type="OrthoDB" id="415415at2759"/>
<evidence type="ECO:0000313" key="2">
    <source>
        <dbReference type="Proteomes" id="UP000649617"/>
    </source>
</evidence>
<keyword evidence="2" id="KW-1185">Reference proteome</keyword>
<proteinExistence type="predicted"/>
<protein>
    <submittedName>
        <fullName evidence="1">Uncharacterized protein</fullName>
    </submittedName>
</protein>
<evidence type="ECO:0000313" key="1">
    <source>
        <dbReference type="EMBL" id="CAE7681292.1"/>
    </source>
</evidence>